<organism evidence="1 2">
    <name type="scientific">Pistacia atlantica</name>
    <dbReference type="NCBI Taxonomy" id="434234"/>
    <lineage>
        <taxon>Eukaryota</taxon>
        <taxon>Viridiplantae</taxon>
        <taxon>Streptophyta</taxon>
        <taxon>Embryophyta</taxon>
        <taxon>Tracheophyta</taxon>
        <taxon>Spermatophyta</taxon>
        <taxon>Magnoliopsida</taxon>
        <taxon>eudicotyledons</taxon>
        <taxon>Gunneridae</taxon>
        <taxon>Pentapetalae</taxon>
        <taxon>rosids</taxon>
        <taxon>malvids</taxon>
        <taxon>Sapindales</taxon>
        <taxon>Anacardiaceae</taxon>
        <taxon>Pistacia</taxon>
    </lineage>
</organism>
<dbReference type="Proteomes" id="UP001164250">
    <property type="component" value="Chromosome 3"/>
</dbReference>
<keyword evidence="2" id="KW-1185">Reference proteome</keyword>
<reference evidence="2" key="1">
    <citation type="journal article" date="2023" name="G3 (Bethesda)">
        <title>Genome assembly and association tests identify interacting loci associated with vigor, precocity, and sex in interspecific pistachio rootstocks.</title>
        <authorList>
            <person name="Palmer W."/>
            <person name="Jacygrad E."/>
            <person name="Sagayaradj S."/>
            <person name="Cavanaugh K."/>
            <person name="Han R."/>
            <person name="Bertier L."/>
            <person name="Beede B."/>
            <person name="Kafkas S."/>
            <person name="Golino D."/>
            <person name="Preece J."/>
            <person name="Michelmore R."/>
        </authorList>
    </citation>
    <scope>NUCLEOTIDE SEQUENCE [LARGE SCALE GENOMIC DNA]</scope>
</reference>
<name>A0ACC1BW93_9ROSI</name>
<protein>
    <submittedName>
        <fullName evidence="1">Uncharacterized protein</fullName>
    </submittedName>
</protein>
<proteinExistence type="predicted"/>
<dbReference type="EMBL" id="CM047899">
    <property type="protein sequence ID" value="KAJ0103228.1"/>
    <property type="molecule type" value="Genomic_DNA"/>
</dbReference>
<sequence length="145" mass="16070">MSNGKTKKVKSSNGAIPLSEELSRTILLSNGKRKRSKRVNNFIECKEDENVEGCASRLGSLSGGNVDSRTIHNHSQKQKRARTDNKSSSTRIDASAKYSVINPLKTFSFPSPTNSNLGSPRSKPCENRSWETSHQSLKEPQQFCT</sequence>
<accession>A0ACC1BW93</accession>
<evidence type="ECO:0000313" key="1">
    <source>
        <dbReference type="EMBL" id="KAJ0103228.1"/>
    </source>
</evidence>
<gene>
    <name evidence="1" type="ORF">Patl1_03929</name>
</gene>
<evidence type="ECO:0000313" key="2">
    <source>
        <dbReference type="Proteomes" id="UP001164250"/>
    </source>
</evidence>
<comment type="caution">
    <text evidence="1">The sequence shown here is derived from an EMBL/GenBank/DDBJ whole genome shotgun (WGS) entry which is preliminary data.</text>
</comment>